<dbReference type="PANTHER" id="PTHR10380">
    <property type="entry name" value="CUTICLE PROTEIN"/>
    <property type="match status" value="1"/>
</dbReference>
<sequence>METTERIRNLKSSLNAITVTKLRITGWEVNIACMVQIRHISLYIRKQKREKALVPSLLSPRYTLMGDRFVCERILGGSSICCLTLQHRYRTPVPIPANAEVHFKTLNTIDGSYHFGYDTGLMRYQSFREEVRDPTGRIKGKFGFIDPRGLLRITEYTADKLGYRKQVSYISRHFAKTGHATAQAVIRQLPTAVARA</sequence>
<dbReference type="PANTHER" id="PTHR10380:SF240">
    <property type="match status" value="1"/>
</dbReference>
<evidence type="ECO:0000313" key="3">
    <source>
        <dbReference type="Proteomes" id="UP000235965"/>
    </source>
</evidence>
<dbReference type="InParanoid" id="A0A2J7PEY2"/>
<accession>A0A2J7PEY2</accession>
<proteinExistence type="predicted"/>
<dbReference type="AlphaFoldDB" id="A0A2J7PEY2"/>
<protein>
    <submittedName>
        <fullName evidence="2">Uncharacterized protein</fullName>
    </submittedName>
</protein>
<dbReference type="Pfam" id="PF00379">
    <property type="entry name" value="Chitin_bind_4"/>
    <property type="match status" value="1"/>
</dbReference>
<dbReference type="OrthoDB" id="8191482at2759"/>
<dbReference type="EMBL" id="NEVH01026087">
    <property type="protein sequence ID" value="PNF14884.1"/>
    <property type="molecule type" value="Genomic_DNA"/>
</dbReference>
<keyword evidence="3" id="KW-1185">Reference proteome</keyword>
<dbReference type="GO" id="GO:0062129">
    <property type="term" value="C:chitin-based extracellular matrix"/>
    <property type="evidence" value="ECO:0007669"/>
    <property type="project" value="TreeGrafter"/>
</dbReference>
<name>A0A2J7PEY2_9NEOP</name>
<organism evidence="2 3">
    <name type="scientific">Cryptotermes secundus</name>
    <dbReference type="NCBI Taxonomy" id="105785"/>
    <lineage>
        <taxon>Eukaryota</taxon>
        <taxon>Metazoa</taxon>
        <taxon>Ecdysozoa</taxon>
        <taxon>Arthropoda</taxon>
        <taxon>Hexapoda</taxon>
        <taxon>Insecta</taxon>
        <taxon>Pterygota</taxon>
        <taxon>Neoptera</taxon>
        <taxon>Polyneoptera</taxon>
        <taxon>Dictyoptera</taxon>
        <taxon>Blattodea</taxon>
        <taxon>Blattoidea</taxon>
        <taxon>Termitoidae</taxon>
        <taxon>Kalotermitidae</taxon>
        <taxon>Cryptotermitinae</taxon>
        <taxon>Cryptotermes</taxon>
    </lineage>
</organism>
<evidence type="ECO:0000313" key="2">
    <source>
        <dbReference type="EMBL" id="PNF14884.1"/>
    </source>
</evidence>
<dbReference type="Proteomes" id="UP000235965">
    <property type="component" value="Unassembled WGS sequence"/>
</dbReference>
<dbReference type="InterPro" id="IPR000618">
    <property type="entry name" value="Insect_cuticle"/>
</dbReference>
<dbReference type="STRING" id="105785.A0A2J7PEY2"/>
<dbReference type="PROSITE" id="PS51155">
    <property type="entry name" value="CHIT_BIND_RR_2"/>
    <property type="match status" value="1"/>
</dbReference>
<comment type="caution">
    <text evidence="2">The sequence shown here is derived from an EMBL/GenBank/DDBJ whole genome shotgun (WGS) entry which is preliminary data.</text>
</comment>
<dbReference type="GO" id="GO:0008010">
    <property type="term" value="F:structural constituent of chitin-based larval cuticle"/>
    <property type="evidence" value="ECO:0007669"/>
    <property type="project" value="TreeGrafter"/>
</dbReference>
<dbReference type="InterPro" id="IPR050468">
    <property type="entry name" value="Cuticle_Struct_Prot"/>
</dbReference>
<gene>
    <name evidence="2" type="ORF">B7P43_G05135</name>
</gene>
<keyword evidence="1" id="KW-0193">Cuticle</keyword>
<reference evidence="2 3" key="1">
    <citation type="submission" date="2017-12" db="EMBL/GenBank/DDBJ databases">
        <title>Hemimetabolous genomes reveal molecular basis of termite eusociality.</title>
        <authorList>
            <person name="Harrison M.C."/>
            <person name="Jongepier E."/>
            <person name="Robertson H.M."/>
            <person name="Arning N."/>
            <person name="Bitard-Feildel T."/>
            <person name="Chao H."/>
            <person name="Childers C.P."/>
            <person name="Dinh H."/>
            <person name="Doddapaneni H."/>
            <person name="Dugan S."/>
            <person name="Gowin J."/>
            <person name="Greiner C."/>
            <person name="Han Y."/>
            <person name="Hu H."/>
            <person name="Hughes D.S.T."/>
            <person name="Huylmans A.-K."/>
            <person name="Kemena C."/>
            <person name="Kremer L.P.M."/>
            <person name="Lee S.L."/>
            <person name="Lopez-Ezquerra A."/>
            <person name="Mallet L."/>
            <person name="Monroy-Kuhn J.M."/>
            <person name="Moser A."/>
            <person name="Murali S.C."/>
            <person name="Muzny D.M."/>
            <person name="Otani S."/>
            <person name="Piulachs M.-D."/>
            <person name="Poelchau M."/>
            <person name="Qu J."/>
            <person name="Schaub F."/>
            <person name="Wada-Katsumata A."/>
            <person name="Worley K.C."/>
            <person name="Xie Q."/>
            <person name="Ylla G."/>
            <person name="Poulsen M."/>
            <person name="Gibbs R.A."/>
            <person name="Schal C."/>
            <person name="Richards S."/>
            <person name="Belles X."/>
            <person name="Korb J."/>
            <person name="Bornberg-Bauer E."/>
        </authorList>
    </citation>
    <scope>NUCLEOTIDE SEQUENCE [LARGE SCALE GENOMIC DNA]</scope>
    <source>
        <tissue evidence="2">Whole body</tissue>
    </source>
</reference>
<evidence type="ECO:0000256" key="1">
    <source>
        <dbReference type="PROSITE-ProRule" id="PRU00497"/>
    </source>
</evidence>